<evidence type="ECO:0000313" key="2">
    <source>
        <dbReference type="Proteomes" id="UP000243588"/>
    </source>
</evidence>
<gene>
    <name evidence="1" type="ORF">SAMN05421818_12327</name>
</gene>
<dbReference type="AlphaFoldDB" id="A0A1G8G700"/>
<organism evidence="1 2">
    <name type="scientific">Myroides phaeus</name>
    <dbReference type="NCBI Taxonomy" id="702745"/>
    <lineage>
        <taxon>Bacteria</taxon>
        <taxon>Pseudomonadati</taxon>
        <taxon>Bacteroidota</taxon>
        <taxon>Flavobacteriia</taxon>
        <taxon>Flavobacteriales</taxon>
        <taxon>Flavobacteriaceae</taxon>
        <taxon>Myroides</taxon>
    </lineage>
</organism>
<evidence type="ECO:0000313" key="1">
    <source>
        <dbReference type="EMBL" id="SDH90185.1"/>
    </source>
</evidence>
<sequence>MWFNTLKKRAIRKSVESAKLTPVPTDFKYEFKKVGVVVEKADSTMLSELLEALNTKGVKQSQVQFLVYSNDNKESKGEENYFKIKDFTMSGSTDKKEVVDFIRTDYDLLISYYTSDSAPLLWVTAKSLAKFKVGISSVNTKGNHFCLEVSDLNVKGYIDNLFKYIKVFKK</sequence>
<accession>A0A1G8G700</accession>
<proteinExistence type="predicted"/>
<dbReference type="Pfam" id="PF21857">
    <property type="entry name" value="DUF6913"/>
    <property type="match status" value="1"/>
</dbReference>
<reference evidence="2" key="1">
    <citation type="submission" date="2016-10" db="EMBL/GenBank/DDBJ databases">
        <authorList>
            <person name="Varghese N."/>
            <person name="Submissions S."/>
        </authorList>
    </citation>
    <scope>NUCLEOTIDE SEQUENCE [LARGE SCALE GENOMIC DNA]</scope>
    <source>
        <strain evidence="2">DSM 23313</strain>
    </source>
</reference>
<dbReference type="STRING" id="702745.SAMN05421818_12327"/>
<dbReference type="Proteomes" id="UP000243588">
    <property type="component" value="Unassembled WGS sequence"/>
</dbReference>
<protein>
    <submittedName>
        <fullName evidence="1">Uncharacterized protein</fullName>
    </submittedName>
</protein>
<name>A0A1G8G700_9FLAO</name>
<dbReference type="InterPro" id="IPR054207">
    <property type="entry name" value="DUF6913"/>
</dbReference>
<dbReference type="RefSeq" id="WP_090410114.1">
    <property type="nucleotide sequence ID" value="NZ_FNDQ01000023.1"/>
</dbReference>
<dbReference type="EMBL" id="FNDQ01000023">
    <property type="protein sequence ID" value="SDH90185.1"/>
    <property type="molecule type" value="Genomic_DNA"/>
</dbReference>
<keyword evidence="2" id="KW-1185">Reference proteome</keyword>